<protein>
    <submittedName>
        <fullName evidence="1">Dihydropteroate synthase</fullName>
    </submittedName>
</protein>
<feature type="non-terminal residue" evidence="1">
    <location>
        <position position="1"/>
    </location>
</feature>
<dbReference type="Proteomes" id="UP000266298">
    <property type="component" value="Unassembled WGS sequence"/>
</dbReference>
<proteinExistence type="predicted"/>
<evidence type="ECO:0000313" key="2">
    <source>
        <dbReference type="Proteomes" id="UP000266298"/>
    </source>
</evidence>
<dbReference type="AlphaFoldDB" id="A0A399NAR3"/>
<evidence type="ECO:0000313" key="1">
    <source>
        <dbReference type="EMBL" id="RII89956.1"/>
    </source>
</evidence>
<dbReference type="EMBL" id="QWEC01000679">
    <property type="protein sequence ID" value="RII89956.1"/>
    <property type="molecule type" value="Genomic_DNA"/>
</dbReference>
<gene>
    <name evidence="1" type="ORF">DZF96_17635</name>
</gene>
<sequence>STRAALAVEAAWARGRAEALDAGSAGWSAAAGLSE</sequence>
<reference evidence="1 2" key="1">
    <citation type="submission" date="2018-08" db="EMBL/GenBank/DDBJ databases">
        <title>Genome Sequence of Clavibacter michiganensis Subspecies type strains, and the Atypical Peach-Colored Strains Isolated from Tomato.</title>
        <authorList>
            <person name="Osdaghi E."/>
            <person name="Portier P."/>
            <person name="Briand M."/>
            <person name="Jacques M.-A."/>
        </authorList>
    </citation>
    <scope>NUCLEOTIDE SEQUENCE [LARGE SCALE GENOMIC DNA]</scope>
    <source>
        <strain evidence="1 2">CFBP 7493</strain>
    </source>
</reference>
<accession>A0A399NAR3</accession>
<comment type="caution">
    <text evidence="1">The sequence shown here is derived from an EMBL/GenBank/DDBJ whole genome shotgun (WGS) entry which is preliminary data.</text>
</comment>
<name>A0A399NAR3_9MICO</name>
<organism evidence="1 2">
    <name type="scientific">Clavibacter michiganensis</name>
    <dbReference type="NCBI Taxonomy" id="28447"/>
    <lineage>
        <taxon>Bacteria</taxon>
        <taxon>Bacillati</taxon>
        <taxon>Actinomycetota</taxon>
        <taxon>Actinomycetes</taxon>
        <taxon>Micrococcales</taxon>
        <taxon>Microbacteriaceae</taxon>
        <taxon>Clavibacter</taxon>
    </lineage>
</organism>